<proteinExistence type="predicted"/>
<keyword evidence="3" id="KW-1185">Reference proteome</keyword>
<feature type="transmembrane region" description="Helical" evidence="1">
    <location>
        <begin position="6"/>
        <end position="25"/>
    </location>
</feature>
<sequence>MKRTSFLPWFLVLVLLVLLIWAWFFRHGPVDEIPYNREAAKEHVIPFTSAIEYVKSYRGAKAELQRQLQDSGYLDRNFNLPAAEMFNRDIFAALLDAKGAEGIRIYLGLNEKKEVCFVMVPVDEKGNDMRGRIVNEKPATAWIPGISAAYALPPVEDEAAEKGHRCPSICPSGSDLYP</sequence>
<reference evidence="2 3" key="1">
    <citation type="submission" date="2024-03" db="EMBL/GenBank/DDBJ databases">
        <title>Chitinophaga caseinilytica sp. nov., a casein hydrolysing bacterium isolated from forest soil.</title>
        <authorList>
            <person name="Lee D.S."/>
            <person name="Han D.M."/>
            <person name="Baek J.H."/>
            <person name="Choi D.G."/>
            <person name="Jeon J.H."/>
            <person name="Jeon C.O."/>
        </authorList>
    </citation>
    <scope>NUCLEOTIDE SEQUENCE [LARGE SCALE GENOMIC DNA]</scope>
    <source>
        <strain evidence="2 3">KACC 19118</strain>
    </source>
</reference>
<dbReference type="Proteomes" id="UP001449657">
    <property type="component" value="Chromosome"/>
</dbReference>
<name>A0ABZ2Z4W4_9BACT</name>
<keyword evidence="1" id="KW-0472">Membrane</keyword>
<accession>A0ABZ2Z4W4</accession>
<evidence type="ECO:0000313" key="3">
    <source>
        <dbReference type="Proteomes" id="UP001449657"/>
    </source>
</evidence>
<dbReference type="EMBL" id="CP150096">
    <property type="protein sequence ID" value="WZN45701.1"/>
    <property type="molecule type" value="Genomic_DNA"/>
</dbReference>
<organism evidence="2 3">
    <name type="scientific">Chitinophaga caseinilytica</name>
    <dbReference type="NCBI Taxonomy" id="2267521"/>
    <lineage>
        <taxon>Bacteria</taxon>
        <taxon>Pseudomonadati</taxon>
        <taxon>Bacteroidota</taxon>
        <taxon>Chitinophagia</taxon>
        <taxon>Chitinophagales</taxon>
        <taxon>Chitinophagaceae</taxon>
        <taxon>Chitinophaga</taxon>
    </lineage>
</organism>
<evidence type="ECO:0000313" key="2">
    <source>
        <dbReference type="EMBL" id="WZN45701.1"/>
    </source>
</evidence>
<dbReference type="RefSeq" id="WP_341840451.1">
    <property type="nucleotide sequence ID" value="NZ_CP149792.1"/>
</dbReference>
<protein>
    <submittedName>
        <fullName evidence="2">Uncharacterized protein</fullName>
    </submittedName>
</protein>
<keyword evidence="1" id="KW-1133">Transmembrane helix</keyword>
<keyword evidence="1" id="KW-0812">Transmembrane</keyword>
<gene>
    <name evidence="2" type="ORF">WJU22_22640</name>
</gene>
<evidence type="ECO:0000256" key="1">
    <source>
        <dbReference type="SAM" id="Phobius"/>
    </source>
</evidence>